<reference evidence="2" key="2">
    <citation type="submission" date="2013-06" db="EMBL/GenBank/DDBJ databases">
        <title>Draft genome sequence of Clostridium hylemonae (DSM 15053).</title>
        <authorList>
            <person name="Sudarsanam P."/>
            <person name="Ley R."/>
            <person name="Guruge J."/>
            <person name="Turnbaugh P.J."/>
            <person name="Mahowald M."/>
            <person name="Liep D."/>
            <person name="Gordon J."/>
        </authorList>
    </citation>
    <scope>NUCLEOTIDE SEQUENCE</scope>
    <source>
        <strain evidence="2">DSM 15053</strain>
    </source>
</reference>
<keyword evidence="3" id="KW-1185">Reference proteome</keyword>
<name>C0C4W3_9FIRM</name>
<evidence type="ECO:0000313" key="3">
    <source>
        <dbReference type="Proteomes" id="UP000004893"/>
    </source>
</evidence>
<dbReference type="Gene3D" id="3.10.450.590">
    <property type="match status" value="1"/>
</dbReference>
<dbReference type="PROSITE" id="PS51257">
    <property type="entry name" value="PROKAR_LIPOPROTEIN"/>
    <property type="match status" value="1"/>
</dbReference>
<dbReference type="OrthoDB" id="1698687at2"/>
<evidence type="ECO:0000259" key="1">
    <source>
        <dbReference type="Pfam" id="PF13026"/>
    </source>
</evidence>
<gene>
    <name evidence="2" type="ORF">CLOHYLEM_07129</name>
</gene>
<sequence>MKKFFAALGVLLLVGGITGCSRSQELPDDFDENEVKKAAEEVIDLVNAGEYEKLTEEKWNAQLKTALPAEKMSEEIQPVIEELGAFQSFENEAVAGGEDKDTEQEFAVVVVKAKYEERKVQFTISFDKNMKTAGFFIK</sequence>
<feature type="domain" description="DUF3887" evidence="1">
    <location>
        <begin position="39"/>
        <end position="135"/>
    </location>
</feature>
<dbReference type="STRING" id="553973.CLOHYLEM_07129"/>
<proteinExistence type="predicted"/>
<dbReference type="eggNOG" id="ENOG503341X">
    <property type="taxonomic scope" value="Bacteria"/>
</dbReference>
<dbReference type="AlphaFoldDB" id="C0C4W3"/>
<dbReference type="Pfam" id="PF13026">
    <property type="entry name" value="DUF3887"/>
    <property type="match status" value="1"/>
</dbReference>
<dbReference type="Proteomes" id="UP000004893">
    <property type="component" value="Unassembled WGS sequence"/>
</dbReference>
<evidence type="ECO:0000313" key="2">
    <source>
        <dbReference type="EMBL" id="EEG72731.1"/>
    </source>
</evidence>
<dbReference type="InterPro" id="IPR024981">
    <property type="entry name" value="DUF3887"/>
</dbReference>
<reference evidence="2" key="1">
    <citation type="submission" date="2009-02" db="EMBL/GenBank/DDBJ databases">
        <authorList>
            <person name="Fulton L."/>
            <person name="Clifton S."/>
            <person name="Fulton B."/>
            <person name="Xu J."/>
            <person name="Minx P."/>
            <person name="Pepin K.H."/>
            <person name="Johnson M."/>
            <person name="Bhonagiri V."/>
            <person name="Nash W.E."/>
            <person name="Mardis E.R."/>
            <person name="Wilson R.K."/>
        </authorList>
    </citation>
    <scope>NUCLEOTIDE SEQUENCE [LARGE SCALE GENOMIC DNA]</scope>
    <source>
        <strain evidence="2">DSM 15053</strain>
    </source>
</reference>
<dbReference type="RefSeq" id="WP_006444485.1">
    <property type="nucleotide sequence ID" value="NZ_CP036524.1"/>
</dbReference>
<comment type="caution">
    <text evidence="2">The sequence shown here is derived from an EMBL/GenBank/DDBJ whole genome shotgun (WGS) entry which is preliminary data.</text>
</comment>
<dbReference type="HOGENOM" id="CLU_143424_0_0_9"/>
<dbReference type="EMBL" id="ABYI02000036">
    <property type="protein sequence ID" value="EEG72731.1"/>
    <property type="molecule type" value="Genomic_DNA"/>
</dbReference>
<protein>
    <recommendedName>
        <fullName evidence="1">DUF3887 domain-containing protein</fullName>
    </recommendedName>
</protein>
<organism evidence="2 3">
    <name type="scientific">[Clostridium] hylemonae DSM 15053</name>
    <dbReference type="NCBI Taxonomy" id="553973"/>
    <lineage>
        <taxon>Bacteria</taxon>
        <taxon>Bacillati</taxon>
        <taxon>Bacillota</taxon>
        <taxon>Clostridia</taxon>
        <taxon>Lachnospirales</taxon>
        <taxon>Lachnospiraceae</taxon>
    </lineage>
</organism>
<accession>C0C4W3</accession>